<dbReference type="InterPro" id="IPR030395">
    <property type="entry name" value="GP_PDE_dom"/>
</dbReference>
<name>A0A975WFM3_9RHOB</name>
<dbReference type="CDD" id="cd08566">
    <property type="entry name" value="GDPD_AtGDE_like"/>
    <property type="match status" value="1"/>
</dbReference>
<dbReference type="AlphaFoldDB" id="A0A975WFM3"/>
<organism evidence="2 3">
    <name type="scientific">Marinovum algicola</name>
    <dbReference type="NCBI Taxonomy" id="42444"/>
    <lineage>
        <taxon>Bacteria</taxon>
        <taxon>Pseudomonadati</taxon>
        <taxon>Pseudomonadota</taxon>
        <taxon>Alphaproteobacteria</taxon>
        <taxon>Rhodobacterales</taxon>
        <taxon>Roseobacteraceae</taxon>
        <taxon>Marinovum</taxon>
    </lineage>
</organism>
<feature type="domain" description="GP-PDE" evidence="1">
    <location>
        <begin position="13"/>
        <end position="236"/>
    </location>
</feature>
<comment type="caution">
    <text evidence="2">The sequence shown here is derived from an EMBL/GenBank/DDBJ whole genome shotgun (WGS) entry which is preliminary data.</text>
</comment>
<evidence type="ECO:0000259" key="1">
    <source>
        <dbReference type="PROSITE" id="PS51704"/>
    </source>
</evidence>
<dbReference type="PANTHER" id="PTHR46211">
    <property type="entry name" value="GLYCEROPHOSPHORYL DIESTER PHOSPHODIESTERASE"/>
    <property type="match status" value="1"/>
</dbReference>
<dbReference type="Gene3D" id="3.20.20.190">
    <property type="entry name" value="Phosphatidylinositol (PI) phosphodiesterase"/>
    <property type="match status" value="2"/>
</dbReference>
<protein>
    <submittedName>
        <fullName evidence="2">Glycerophosphoryl diester phosphodiesterase</fullName>
    </submittedName>
</protein>
<dbReference type="GO" id="GO:0008081">
    <property type="term" value="F:phosphoric diester hydrolase activity"/>
    <property type="evidence" value="ECO:0007669"/>
    <property type="project" value="InterPro"/>
</dbReference>
<reference evidence="2 3" key="1">
    <citation type="submission" date="2016-10" db="EMBL/GenBank/DDBJ databases">
        <authorList>
            <person name="Varghese N."/>
            <person name="Submissions S."/>
        </authorList>
    </citation>
    <scope>NUCLEOTIDE SEQUENCE [LARGE SCALE GENOMIC DNA]</scope>
    <source>
        <strain evidence="2 3">FF3</strain>
    </source>
</reference>
<feature type="domain" description="GP-PDE" evidence="1">
    <location>
        <begin position="241"/>
        <end position="470"/>
    </location>
</feature>
<dbReference type="GeneID" id="80821258"/>
<dbReference type="SUPFAM" id="SSF51695">
    <property type="entry name" value="PLC-like phosphodiesterases"/>
    <property type="match status" value="2"/>
</dbReference>
<gene>
    <name evidence="2" type="ORF">SAMN04487940_1426</name>
</gene>
<dbReference type="PANTHER" id="PTHR46211:SF14">
    <property type="entry name" value="GLYCEROPHOSPHODIESTER PHOSPHODIESTERASE"/>
    <property type="match status" value="1"/>
</dbReference>
<dbReference type="EMBL" id="FNYY01000042">
    <property type="protein sequence ID" value="SEK11801.1"/>
    <property type="molecule type" value="Genomic_DNA"/>
</dbReference>
<dbReference type="CDD" id="cd08556">
    <property type="entry name" value="GDPD"/>
    <property type="match status" value="1"/>
</dbReference>
<sequence>MTASPDWTRPDRPYAIAHRGASAYAPDNTLEAFRIASALGAEIWEVDIRISSDGQIIAFHDKILSDGRKISDTSFAEILAHTTAENRPCPLLRDVVAEAAMLGTGIYADIKDTRATLPVLHMLRDHGITRAILGAFDREAAKLLAEADSPYPRSVLVPLGAEPFAYAQGADVIHLCWEHMDRPQDTLTDALFERAFAQGQRFAIWHEEDPERMAAIRTRPVIGICSDRPELVNQPGRGLRFQTVCHRGANKFAPENTLPALECALAAGFDYIECDLHHTADDEIVIHHDATLERTTNGAGPISDHTLAELRALDAGGWFSPHFAGTPVPTLTEVLNLLHRYDGRAYLELKSAPPAPVWQAVCAAGLQDRVFFWSFDHAKLQALRALAPQANIMARRQDYPTLADTLADLAPQIVEFTLPEGTGDFSAVRAAGASVMLAAMAGDAGTLAQIVAAAPDLANVDHPFALARLVRADG</sequence>
<dbReference type="RefSeq" id="WP_074840514.1">
    <property type="nucleotide sequence ID" value="NZ_FNYY01000042.1"/>
</dbReference>
<accession>A0A975WFM3</accession>
<evidence type="ECO:0000313" key="2">
    <source>
        <dbReference type="EMBL" id="SEK11801.1"/>
    </source>
</evidence>
<dbReference type="InterPro" id="IPR017946">
    <property type="entry name" value="PLC-like_Pdiesterase_TIM-brl"/>
</dbReference>
<keyword evidence="3" id="KW-1185">Reference proteome</keyword>
<dbReference type="GO" id="GO:0006629">
    <property type="term" value="P:lipid metabolic process"/>
    <property type="evidence" value="ECO:0007669"/>
    <property type="project" value="InterPro"/>
</dbReference>
<dbReference type="PROSITE" id="PS51704">
    <property type="entry name" value="GP_PDE"/>
    <property type="match status" value="2"/>
</dbReference>
<evidence type="ECO:0000313" key="3">
    <source>
        <dbReference type="Proteomes" id="UP000182932"/>
    </source>
</evidence>
<proteinExistence type="predicted"/>
<dbReference type="Proteomes" id="UP000182932">
    <property type="component" value="Unassembled WGS sequence"/>
</dbReference>
<dbReference type="Pfam" id="PF03009">
    <property type="entry name" value="GDPD"/>
    <property type="match status" value="2"/>
</dbReference>